<comment type="caution">
    <text evidence="1">The sequence shown here is derived from an EMBL/GenBank/DDBJ whole genome shotgun (WGS) entry which is preliminary data.</text>
</comment>
<proteinExistence type="predicted"/>
<sequence length="153" mass="17118">MRVPDLSNFQSSIDSNAISPDRVYLTRERERERTVGDNPALDTVSVFKDFRANSGVLSGLLYKLRCLQKLESSSHYCLESPSHDRVPMLDLNLSYGGFYSPPVNQMVCFDGFFRRSAMVSKSDDSNSSTVVDLKSTPSPGRIVIDLNFSPPEE</sequence>
<dbReference type="AlphaFoldDB" id="A0AAD8KXN9"/>
<evidence type="ECO:0000313" key="1">
    <source>
        <dbReference type="EMBL" id="KAK1430888.1"/>
    </source>
</evidence>
<name>A0AAD8KXN9_TARER</name>
<evidence type="ECO:0000313" key="2">
    <source>
        <dbReference type="Proteomes" id="UP001229421"/>
    </source>
</evidence>
<accession>A0AAD8KXN9</accession>
<gene>
    <name evidence="1" type="ORF">QVD17_13984</name>
</gene>
<organism evidence="1 2">
    <name type="scientific">Tagetes erecta</name>
    <name type="common">African marigold</name>
    <dbReference type="NCBI Taxonomy" id="13708"/>
    <lineage>
        <taxon>Eukaryota</taxon>
        <taxon>Viridiplantae</taxon>
        <taxon>Streptophyta</taxon>
        <taxon>Embryophyta</taxon>
        <taxon>Tracheophyta</taxon>
        <taxon>Spermatophyta</taxon>
        <taxon>Magnoliopsida</taxon>
        <taxon>eudicotyledons</taxon>
        <taxon>Gunneridae</taxon>
        <taxon>Pentapetalae</taxon>
        <taxon>asterids</taxon>
        <taxon>campanulids</taxon>
        <taxon>Asterales</taxon>
        <taxon>Asteraceae</taxon>
        <taxon>Asteroideae</taxon>
        <taxon>Heliantheae alliance</taxon>
        <taxon>Tageteae</taxon>
        <taxon>Tagetes</taxon>
    </lineage>
</organism>
<dbReference type="EMBL" id="JAUHHV010000003">
    <property type="protein sequence ID" value="KAK1430888.1"/>
    <property type="molecule type" value="Genomic_DNA"/>
</dbReference>
<protein>
    <submittedName>
        <fullName evidence="1">Uncharacterized protein</fullName>
    </submittedName>
</protein>
<keyword evidence="2" id="KW-1185">Reference proteome</keyword>
<reference evidence="1" key="1">
    <citation type="journal article" date="2023" name="bioRxiv">
        <title>Improved chromosome-level genome assembly for marigold (Tagetes erecta).</title>
        <authorList>
            <person name="Jiang F."/>
            <person name="Yuan L."/>
            <person name="Wang S."/>
            <person name="Wang H."/>
            <person name="Xu D."/>
            <person name="Wang A."/>
            <person name="Fan W."/>
        </authorList>
    </citation>
    <scope>NUCLEOTIDE SEQUENCE</scope>
    <source>
        <strain evidence="1">WSJ</strain>
        <tissue evidence="1">Leaf</tissue>
    </source>
</reference>
<dbReference type="Proteomes" id="UP001229421">
    <property type="component" value="Unassembled WGS sequence"/>
</dbReference>